<accession>A0A4Q2K0V5</accession>
<evidence type="ECO:0000313" key="2">
    <source>
        <dbReference type="Proteomes" id="UP000293345"/>
    </source>
</evidence>
<reference evidence="1 2" key="1">
    <citation type="submission" date="2019-01" db="EMBL/GenBank/DDBJ databases">
        <title>Senegalimassilia sp. nov. KGMB04484 isolated human feces.</title>
        <authorList>
            <person name="Han K.-I."/>
            <person name="Kim J.-S."/>
            <person name="Lee K.C."/>
            <person name="Suh M.K."/>
            <person name="Eom M.K."/>
            <person name="Lee J.H."/>
            <person name="Park S.-H."/>
            <person name="Kang S.W."/>
            <person name="Park J.-E."/>
            <person name="Oh B.S."/>
            <person name="Yu S.Y."/>
            <person name="Choi S.-H."/>
            <person name="Lee D.H."/>
            <person name="Yoon H."/>
            <person name="Kim B.-Y."/>
            <person name="Lee J.H."/>
            <person name="Lee J.-S."/>
        </authorList>
    </citation>
    <scope>NUCLEOTIDE SEQUENCE [LARGE SCALE GENOMIC DNA]</scope>
    <source>
        <strain evidence="1 2">KGMB04484</strain>
    </source>
</reference>
<dbReference type="RefSeq" id="WP_129425707.1">
    <property type="nucleotide sequence ID" value="NZ_SDPW01000001.1"/>
</dbReference>
<dbReference type="OrthoDB" id="3196887at2"/>
<proteinExistence type="predicted"/>
<gene>
    <name evidence="1" type="ORF">ET524_10625</name>
</gene>
<name>A0A4Q2K0V5_9ACTN</name>
<comment type="caution">
    <text evidence="1">The sequence shown here is derived from an EMBL/GenBank/DDBJ whole genome shotgun (WGS) entry which is preliminary data.</text>
</comment>
<dbReference type="AlphaFoldDB" id="A0A4Q2K0V5"/>
<dbReference type="Proteomes" id="UP000293345">
    <property type="component" value="Unassembled WGS sequence"/>
</dbReference>
<evidence type="ECO:0000313" key="1">
    <source>
        <dbReference type="EMBL" id="RXZ54886.1"/>
    </source>
</evidence>
<organism evidence="1 2">
    <name type="scientific">Senegalimassilia faecalis</name>
    <dbReference type="NCBI Taxonomy" id="2509433"/>
    <lineage>
        <taxon>Bacteria</taxon>
        <taxon>Bacillati</taxon>
        <taxon>Actinomycetota</taxon>
        <taxon>Coriobacteriia</taxon>
        <taxon>Coriobacteriales</taxon>
        <taxon>Coriobacteriaceae</taxon>
        <taxon>Senegalimassilia</taxon>
    </lineage>
</organism>
<keyword evidence="2" id="KW-1185">Reference proteome</keyword>
<dbReference type="EMBL" id="SDPW01000001">
    <property type="protein sequence ID" value="RXZ54886.1"/>
    <property type="molecule type" value="Genomic_DNA"/>
</dbReference>
<protein>
    <submittedName>
        <fullName evidence="1">Uncharacterized protein</fullName>
    </submittedName>
</protein>
<sequence>MNSLKDLAKLLDAFGLPWANGGFRDGGFPAPPYIDIEAGYGEGVSADNVGWYRWMPYDVALYVRERDYELEKRFEAALEAAEFNYSKTVKPLDNDELIETAYEIDVTE</sequence>